<evidence type="ECO:0000313" key="1">
    <source>
        <dbReference type="EMBL" id="SUP44376.1"/>
    </source>
</evidence>
<protein>
    <submittedName>
        <fullName evidence="2">Uncharacterized protein</fullName>
    </submittedName>
</protein>
<accession>A0A380Q156</accession>
<evidence type="ECO:0000313" key="3">
    <source>
        <dbReference type="Proteomes" id="UP000255367"/>
    </source>
</evidence>
<dbReference type="EMBL" id="UHIO01000001">
    <property type="protein sequence ID" value="SUP44376.1"/>
    <property type="molecule type" value="Genomic_DNA"/>
</dbReference>
<dbReference type="AlphaFoldDB" id="A0A380Q156"/>
<keyword evidence="3" id="KW-1185">Reference proteome</keyword>
<gene>
    <name evidence="1" type="ORF">NCTC12020_01629</name>
    <name evidence="2" type="ORF">NCTC12020_02027</name>
</gene>
<dbReference type="RefSeq" id="WP_115310741.1">
    <property type="nucleotide sequence ID" value="NZ_UHIO01000001.1"/>
</dbReference>
<dbReference type="Proteomes" id="UP000255367">
    <property type="component" value="Unassembled WGS sequence"/>
</dbReference>
<name>A0A380Q156_9FIRM</name>
<evidence type="ECO:0000313" key="2">
    <source>
        <dbReference type="EMBL" id="SUP79493.1"/>
    </source>
</evidence>
<dbReference type="OrthoDB" id="9839916at2"/>
<organism evidence="2 3">
    <name type="scientific">Veillonella criceti</name>
    <dbReference type="NCBI Taxonomy" id="103891"/>
    <lineage>
        <taxon>Bacteria</taxon>
        <taxon>Bacillati</taxon>
        <taxon>Bacillota</taxon>
        <taxon>Negativicutes</taxon>
        <taxon>Veillonellales</taxon>
        <taxon>Veillonellaceae</taxon>
        <taxon>Veillonella</taxon>
    </lineage>
</organism>
<reference evidence="2 3" key="1">
    <citation type="submission" date="2018-06" db="EMBL/GenBank/DDBJ databases">
        <authorList>
            <consortium name="Pathogen Informatics"/>
            <person name="Doyle S."/>
        </authorList>
    </citation>
    <scope>NUCLEOTIDE SEQUENCE [LARGE SCALE GENOMIC DNA]</scope>
    <source>
        <strain evidence="2 3">NCTC12020</strain>
    </source>
</reference>
<proteinExistence type="predicted"/>
<dbReference type="EMBL" id="UHIO01000003">
    <property type="protein sequence ID" value="SUP79493.1"/>
    <property type="molecule type" value="Genomic_DNA"/>
</dbReference>
<sequence>MGYYEKTLELMRLNDKIHVLKAKLYSLDGVTVSYISNTPRGKGHKGDKIGHIVANREELIAEIAALEKQSEPYIKDVRKALRACCNYDLSNSIESHRLVSNVIVYNYTVEEVSELSGKKISQIQRNIRTYLSRMKEREEKGTLDIKSYY</sequence>